<keyword evidence="4" id="KW-0813">Transport</keyword>
<evidence type="ECO:0000256" key="6">
    <source>
        <dbReference type="ARBA" id="ARBA00023054"/>
    </source>
</evidence>
<evidence type="ECO:0000256" key="5">
    <source>
        <dbReference type="ARBA" id="ARBA00022753"/>
    </source>
</evidence>
<dbReference type="PANTHER" id="PTHR15726:SF7">
    <property type="entry name" value="NUCLEAR FALLOUT, ISOFORM J"/>
    <property type="match status" value="1"/>
</dbReference>
<keyword evidence="5" id="KW-0967">Endosome</keyword>
<dbReference type="Pfam" id="PF09457">
    <property type="entry name" value="RBD-FIP"/>
    <property type="match status" value="1"/>
</dbReference>
<accession>A0A9N9RPA3</accession>
<evidence type="ECO:0000256" key="1">
    <source>
        <dbReference type="ARBA" id="ARBA00004214"/>
    </source>
</evidence>
<dbReference type="Gene3D" id="1.20.5.2440">
    <property type="match status" value="1"/>
</dbReference>
<dbReference type="GO" id="GO:0032465">
    <property type="term" value="P:regulation of cytokinesis"/>
    <property type="evidence" value="ECO:0007669"/>
    <property type="project" value="TreeGrafter"/>
</dbReference>
<feature type="coiled-coil region" evidence="8">
    <location>
        <begin position="170"/>
        <end position="286"/>
    </location>
</feature>
<dbReference type="EMBL" id="OU895877">
    <property type="protein sequence ID" value="CAG9800582.1"/>
    <property type="molecule type" value="Genomic_DNA"/>
</dbReference>
<dbReference type="InterPro" id="IPR019018">
    <property type="entry name" value="Rab-bd_FIP-RBD"/>
</dbReference>
<dbReference type="GO" id="GO:0032154">
    <property type="term" value="C:cleavage furrow"/>
    <property type="evidence" value="ECO:0007669"/>
    <property type="project" value="UniProtKB-SubCell"/>
</dbReference>
<comment type="subcellular location">
    <subcellularLocation>
        <location evidence="2">Cleavage furrow</location>
    </subcellularLocation>
    <subcellularLocation>
        <location evidence="1">Midbody</location>
    </subcellularLocation>
    <subcellularLocation>
        <location evidence="3">Recycling endosome membrane</location>
        <topology evidence="3">Peripheral membrane protein</topology>
    </subcellularLocation>
</comment>
<feature type="compositionally biased region" description="Polar residues" evidence="9">
    <location>
        <begin position="1"/>
        <end position="22"/>
    </location>
</feature>
<organism evidence="11 12">
    <name type="scientific">Chironomus riparius</name>
    <dbReference type="NCBI Taxonomy" id="315576"/>
    <lineage>
        <taxon>Eukaryota</taxon>
        <taxon>Metazoa</taxon>
        <taxon>Ecdysozoa</taxon>
        <taxon>Arthropoda</taxon>
        <taxon>Hexapoda</taxon>
        <taxon>Insecta</taxon>
        <taxon>Pterygota</taxon>
        <taxon>Neoptera</taxon>
        <taxon>Endopterygota</taxon>
        <taxon>Diptera</taxon>
        <taxon>Nematocera</taxon>
        <taxon>Chironomoidea</taxon>
        <taxon>Chironomidae</taxon>
        <taxon>Chironominae</taxon>
        <taxon>Chironomus</taxon>
    </lineage>
</organism>
<gene>
    <name evidence="11" type="ORF">CHIRRI_LOCUS3522</name>
</gene>
<dbReference type="PROSITE" id="PS51511">
    <property type="entry name" value="FIP_RBD"/>
    <property type="match status" value="1"/>
</dbReference>
<evidence type="ECO:0000313" key="11">
    <source>
        <dbReference type="EMBL" id="CAG9800582.1"/>
    </source>
</evidence>
<dbReference type="OrthoDB" id="418358at2759"/>
<feature type="domain" description="FIP-RBD" evidence="10">
    <location>
        <begin position="414"/>
        <end position="476"/>
    </location>
</feature>
<evidence type="ECO:0000256" key="7">
    <source>
        <dbReference type="ARBA" id="ARBA00023136"/>
    </source>
</evidence>
<protein>
    <recommendedName>
        <fullName evidence="10">FIP-RBD domain-containing protein</fullName>
    </recommendedName>
</protein>
<reference evidence="11" key="1">
    <citation type="submission" date="2022-01" db="EMBL/GenBank/DDBJ databases">
        <authorList>
            <person name="King R."/>
        </authorList>
    </citation>
    <scope>NUCLEOTIDE SEQUENCE</scope>
</reference>
<evidence type="ECO:0000259" key="10">
    <source>
        <dbReference type="PROSITE" id="PS51511"/>
    </source>
</evidence>
<dbReference type="InterPro" id="IPR051977">
    <property type="entry name" value="Rab11-interacting_regulator"/>
</dbReference>
<evidence type="ECO:0000256" key="8">
    <source>
        <dbReference type="SAM" id="Coils"/>
    </source>
</evidence>
<evidence type="ECO:0000256" key="2">
    <source>
        <dbReference type="ARBA" id="ARBA00004626"/>
    </source>
</evidence>
<evidence type="ECO:0000313" key="12">
    <source>
        <dbReference type="Proteomes" id="UP001153620"/>
    </source>
</evidence>
<dbReference type="SUPFAM" id="SSF144270">
    <property type="entry name" value="Eferin C-derminal domain-like"/>
    <property type="match status" value="1"/>
</dbReference>
<dbReference type="GO" id="GO:0030496">
    <property type="term" value="C:midbody"/>
    <property type="evidence" value="ECO:0007669"/>
    <property type="project" value="UniProtKB-SubCell"/>
</dbReference>
<keyword evidence="12" id="KW-1185">Reference proteome</keyword>
<evidence type="ECO:0000256" key="4">
    <source>
        <dbReference type="ARBA" id="ARBA00022448"/>
    </source>
</evidence>
<evidence type="ECO:0000256" key="9">
    <source>
        <dbReference type="SAM" id="MobiDB-lite"/>
    </source>
</evidence>
<dbReference type="InterPro" id="IPR057316">
    <property type="entry name" value="Rab11-FIP3/4_dom"/>
</dbReference>
<dbReference type="GO" id="GO:0055038">
    <property type="term" value="C:recycling endosome membrane"/>
    <property type="evidence" value="ECO:0007669"/>
    <property type="project" value="UniProtKB-SubCell"/>
</dbReference>
<dbReference type="Proteomes" id="UP001153620">
    <property type="component" value="Chromosome 1"/>
</dbReference>
<dbReference type="Pfam" id="PF25450">
    <property type="entry name" value="Rab11-FIP3"/>
    <property type="match status" value="1"/>
</dbReference>
<reference evidence="11" key="2">
    <citation type="submission" date="2022-10" db="EMBL/GenBank/DDBJ databases">
        <authorList>
            <consortium name="ENA_rothamsted_submissions"/>
            <consortium name="culmorum"/>
            <person name="King R."/>
        </authorList>
    </citation>
    <scope>NUCLEOTIDE SEQUENCE</scope>
</reference>
<dbReference type="InterPro" id="IPR037245">
    <property type="entry name" value="FIP-RBD_C_sf"/>
</dbReference>
<name>A0A9N9RPA3_9DIPT</name>
<keyword evidence="7" id="KW-0472">Membrane</keyword>
<dbReference type="AlphaFoldDB" id="A0A9N9RPA3"/>
<dbReference type="GO" id="GO:0032456">
    <property type="term" value="P:endocytic recycling"/>
    <property type="evidence" value="ECO:0007669"/>
    <property type="project" value="TreeGrafter"/>
</dbReference>
<dbReference type="GO" id="GO:0030139">
    <property type="term" value="C:endocytic vesicle"/>
    <property type="evidence" value="ECO:0007669"/>
    <property type="project" value="TreeGrafter"/>
</dbReference>
<sequence length="484" mass="55598">MQMTPSPEVSSRASISSSTPNGKVQRPSFLLSVNGPSEDSPDEPSTPPDKSKSSQCSSLSDGESFECFGENDHMSSNIDNSTGTIVVDTGVDIDQAPQIHNDTERNSIARHTWARTSLRGLRGSMKRPLPMSSNALANHLYRSSSFNSSGRSSNCDTTEDMYSDVSLEDVQDLNHKLELLQRQVTNLTDTQMNSEDKHSRAKTDYAVLQAKYHMLEEQLRETELRYEDRLSDEQKRYRDLHTRMERETELKKENYEIRIKNLESEHNALREENNRLRSQCDKQHAENLDTARYNLSIAQENLAEARVHEKRLLSEKNQSEQLIMELHKEIERIRNDTQNVMSSMTRRSNFHNISASSLSLESNASSEPFKVDELQTELEKLRIENRQLRETNEELQAMLLNRNIEEGRNLLNGGTSNLADELKEMGQNQDDALMNSLTQLQETLQEKDDECRRLKRYIDTILLNIVETYPHLLEIKNVERSSTC</sequence>
<dbReference type="PANTHER" id="PTHR15726">
    <property type="entry name" value="RAB11-FAMILY INTERACTING PROTEIN"/>
    <property type="match status" value="1"/>
</dbReference>
<feature type="region of interest" description="Disordered" evidence="9">
    <location>
        <begin position="1"/>
        <end position="81"/>
    </location>
</feature>
<feature type="coiled-coil region" evidence="8">
    <location>
        <begin position="371"/>
        <end position="405"/>
    </location>
</feature>
<proteinExistence type="predicted"/>
<keyword evidence="6 8" id="KW-0175">Coiled coil</keyword>
<evidence type="ECO:0000256" key="3">
    <source>
        <dbReference type="ARBA" id="ARBA00004654"/>
    </source>
</evidence>